<proteinExistence type="predicted"/>
<organism evidence="1 2">
    <name type="scientific">Collibacillus ludicampi</name>
    <dbReference type="NCBI Taxonomy" id="2771369"/>
    <lineage>
        <taxon>Bacteria</taxon>
        <taxon>Bacillati</taxon>
        <taxon>Bacillota</taxon>
        <taxon>Bacilli</taxon>
        <taxon>Bacillales</taxon>
        <taxon>Alicyclobacillaceae</taxon>
        <taxon>Collibacillus</taxon>
    </lineage>
</organism>
<sequence>MVLHPFFHEFHAQAPVQSFVENRMIMSVVIFRIIDSCRFVKDLPEI</sequence>
<evidence type="ECO:0000313" key="1">
    <source>
        <dbReference type="EMBL" id="GIM47794.1"/>
    </source>
</evidence>
<keyword evidence="2" id="KW-1185">Reference proteome</keyword>
<reference evidence="1" key="1">
    <citation type="journal article" date="2023" name="Int. J. Syst. Evol. Microbiol.">
        <title>Collibacillus ludicampi gen. nov., sp. nov., a new soil bacterium of the family Alicyclobacillaceae.</title>
        <authorList>
            <person name="Jojima T."/>
            <person name="Ioku Y."/>
            <person name="Fukuta Y."/>
            <person name="Shirasaka N."/>
            <person name="Matsumura Y."/>
            <person name="Mori M."/>
        </authorList>
    </citation>
    <scope>NUCLEOTIDE SEQUENCE</scope>
    <source>
        <strain evidence="1">TP075</strain>
    </source>
</reference>
<protein>
    <submittedName>
        <fullName evidence="1">Uncharacterized protein</fullName>
    </submittedName>
</protein>
<name>A0AAV4LJ25_9BACL</name>
<evidence type="ECO:0000313" key="2">
    <source>
        <dbReference type="Proteomes" id="UP001057291"/>
    </source>
</evidence>
<gene>
    <name evidence="1" type="ORF">DNHGIG_33430</name>
</gene>
<dbReference type="Proteomes" id="UP001057291">
    <property type="component" value="Unassembled WGS sequence"/>
</dbReference>
<dbReference type="AlphaFoldDB" id="A0AAV4LJ25"/>
<comment type="caution">
    <text evidence="1">The sequence shown here is derived from an EMBL/GenBank/DDBJ whole genome shotgun (WGS) entry which is preliminary data.</text>
</comment>
<accession>A0AAV4LJ25</accession>
<dbReference type="EMBL" id="BOQE01000001">
    <property type="protein sequence ID" value="GIM47794.1"/>
    <property type="molecule type" value="Genomic_DNA"/>
</dbReference>